<dbReference type="AlphaFoldDB" id="A9TAQ3"/>
<evidence type="ECO:0000256" key="6">
    <source>
        <dbReference type="ARBA" id="ARBA00023180"/>
    </source>
</evidence>
<evidence type="ECO:0000259" key="8">
    <source>
        <dbReference type="Pfam" id="PF25079"/>
    </source>
</evidence>
<sequence>MGGSKVAWLLVFLSLCCTIVVSVNGQAGVAPAAPVPFPGKTLGPTLAPTAPTLAPAPAPAYIFPSCDGVEVIYTLTSTAEIFPNASTPATQPYSFEASITLTNKGYSTLDVWGVGLTYTHDEIIVSAGGLLLEDGRAFPANVSDGAVLAPSPPQTLRNSIETAGDRTKISKTFTIVGTEFGEPLFPMPLTLNITSPGYNCTKPDPYGNSTLHVCCAEPSKNITLGGDDVFLPPIRGDILITYDVIQAYSSNYRAMVTISNESPFARLDNWNLSWTWQEGEFIYQMQGARPKVADRQVCVAGEAGVYYQPTPTMDVNNAISCSISPEISDLPVDMTNDTTVGNVKYCCRNGTLLPSVIDPSKSKSAFTMNVFKIPPNADNVLHLVPPAAFKIGNGEYTCGAPRLIAPSLFPDPYLDYSTNAMKTWQVSCNATTGPKKPPPKCCVSFSTYLNDSIVPCPTCACGCAANPTPVCNKNASAMLLPYSALTLAPGNRTNQILAWASIQHTQVPNPLPCSDYCGVSINWHVVSDYSKGWSARMSLFGWSNITYPDWFAVVEMPKAMPGFEQAYTFNATKIPPTNSSFIVQGLSGYNNYLLGSQLVKTGVSVLQSVLSFTKKRTPEIDSLKGDLFPNKVWFNGMECAMPDTFPTSGALSLASPSLVSTLVSTLVLMLVSVLWLGASELL</sequence>
<dbReference type="Pfam" id="PF25079">
    <property type="entry name" value="COB_C"/>
    <property type="match status" value="1"/>
</dbReference>
<dbReference type="Gramene" id="Pp3c6_14750V3.2">
    <property type="protein sequence ID" value="Pp3c6_14750V3.2"/>
    <property type="gene ID" value="Pp3c6_14750"/>
</dbReference>
<dbReference type="RefSeq" id="XP_024378893.1">
    <property type="nucleotide sequence ID" value="XM_024523125.2"/>
</dbReference>
<evidence type="ECO:0000313" key="11">
    <source>
        <dbReference type="Proteomes" id="UP000006727"/>
    </source>
</evidence>
<dbReference type="Pfam" id="PF04833">
    <property type="entry name" value="COBRA"/>
    <property type="match status" value="1"/>
</dbReference>
<organism evidence="9">
    <name type="scientific">Physcomitrium patens</name>
    <name type="common">Spreading-leaved earth moss</name>
    <name type="synonym">Physcomitrella patens</name>
    <dbReference type="NCBI Taxonomy" id="3218"/>
    <lineage>
        <taxon>Eukaryota</taxon>
        <taxon>Viridiplantae</taxon>
        <taxon>Streptophyta</taxon>
        <taxon>Embryophyta</taxon>
        <taxon>Bryophyta</taxon>
        <taxon>Bryophytina</taxon>
        <taxon>Bryopsida</taxon>
        <taxon>Funariidae</taxon>
        <taxon>Funariales</taxon>
        <taxon>Funariaceae</taxon>
        <taxon>Physcomitrium</taxon>
    </lineage>
</organism>
<dbReference type="GeneID" id="112283861"/>
<evidence type="ECO:0000256" key="5">
    <source>
        <dbReference type="ARBA" id="ARBA00023136"/>
    </source>
</evidence>
<reference evidence="10" key="3">
    <citation type="submission" date="2020-12" db="UniProtKB">
        <authorList>
            <consortium name="EnsemblPlants"/>
        </authorList>
    </citation>
    <scope>IDENTIFICATION</scope>
</reference>
<evidence type="ECO:0000256" key="3">
    <source>
        <dbReference type="ARBA" id="ARBA00022475"/>
    </source>
</evidence>
<accession>A9TAQ3</accession>
<dbReference type="EnsemblPlants" id="Pp3c6_14750V3.3">
    <property type="protein sequence ID" value="Pp3c6_14750V3.3"/>
    <property type="gene ID" value="Pp3c6_14750"/>
</dbReference>
<dbReference type="PANTHER" id="PTHR31052">
    <property type="entry name" value="COBRA-LIKE PROTEIN 7"/>
    <property type="match status" value="1"/>
</dbReference>
<feature type="chain" id="PRO_5014297954" description="COBRA C-terminal domain-containing protein" evidence="7">
    <location>
        <begin position="23"/>
        <end position="682"/>
    </location>
</feature>
<reference evidence="9 11" key="1">
    <citation type="journal article" date="2008" name="Science">
        <title>The Physcomitrella genome reveals evolutionary insights into the conquest of land by plants.</title>
        <authorList>
            <person name="Rensing S."/>
            <person name="Lang D."/>
            <person name="Zimmer A."/>
            <person name="Terry A."/>
            <person name="Salamov A."/>
            <person name="Shapiro H."/>
            <person name="Nishiyama T."/>
            <person name="Perroud P.-F."/>
            <person name="Lindquist E."/>
            <person name="Kamisugi Y."/>
            <person name="Tanahashi T."/>
            <person name="Sakakibara K."/>
            <person name="Fujita T."/>
            <person name="Oishi K."/>
            <person name="Shin-I T."/>
            <person name="Kuroki Y."/>
            <person name="Toyoda A."/>
            <person name="Suzuki Y."/>
            <person name="Hashimoto A."/>
            <person name="Yamaguchi K."/>
            <person name="Sugano A."/>
            <person name="Kohara Y."/>
            <person name="Fujiyama A."/>
            <person name="Anterola A."/>
            <person name="Aoki S."/>
            <person name="Ashton N."/>
            <person name="Barbazuk W.B."/>
            <person name="Barker E."/>
            <person name="Bennetzen J."/>
            <person name="Bezanilla M."/>
            <person name="Blankenship R."/>
            <person name="Cho S.H."/>
            <person name="Dutcher S."/>
            <person name="Estelle M."/>
            <person name="Fawcett J.A."/>
            <person name="Gundlach H."/>
            <person name="Hanada K."/>
            <person name="Heyl A."/>
            <person name="Hicks K.A."/>
            <person name="Hugh J."/>
            <person name="Lohr M."/>
            <person name="Mayer K."/>
            <person name="Melkozernov A."/>
            <person name="Murata T."/>
            <person name="Nelson D."/>
            <person name="Pils B."/>
            <person name="Prigge M."/>
            <person name="Reiss B."/>
            <person name="Renner T."/>
            <person name="Rombauts S."/>
            <person name="Rushton P."/>
            <person name="Sanderfoot A."/>
            <person name="Schween G."/>
            <person name="Shiu S.-H."/>
            <person name="Stueber K."/>
            <person name="Theodoulou F.L."/>
            <person name="Tu H."/>
            <person name="Van de Peer Y."/>
            <person name="Verrier P.J."/>
            <person name="Waters E."/>
            <person name="Wood A."/>
            <person name="Yang L."/>
            <person name="Cove D."/>
            <person name="Cuming A."/>
            <person name="Hasebe M."/>
            <person name="Lucas S."/>
            <person name="Mishler D.B."/>
            <person name="Reski R."/>
            <person name="Grigoriev I."/>
            <person name="Quatrano R.S."/>
            <person name="Boore J.L."/>
        </authorList>
    </citation>
    <scope>NUCLEOTIDE SEQUENCE [LARGE SCALE GENOMIC DNA]</scope>
    <source>
        <strain evidence="10 11">cv. Gransden 2004</strain>
    </source>
</reference>
<evidence type="ECO:0000256" key="4">
    <source>
        <dbReference type="ARBA" id="ARBA00022729"/>
    </source>
</evidence>
<evidence type="ECO:0000256" key="1">
    <source>
        <dbReference type="ARBA" id="ARBA00004236"/>
    </source>
</evidence>
<dbReference type="FunCoup" id="A9TAQ3">
    <property type="interactions" value="1141"/>
</dbReference>
<keyword evidence="5" id="KW-0472">Membrane</keyword>
<dbReference type="Proteomes" id="UP000006727">
    <property type="component" value="Chromosome 6"/>
</dbReference>
<evidence type="ECO:0000256" key="7">
    <source>
        <dbReference type="SAM" id="SignalP"/>
    </source>
</evidence>
<feature type="signal peptide" evidence="7">
    <location>
        <begin position="1"/>
        <end position="22"/>
    </location>
</feature>
<dbReference type="EnsemblPlants" id="Pp3c6_14750V3.1">
    <property type="protein sequence ID" value="Pp3c6_14750V3.1"/>
    <property type="gene ID" value="Pp3c6_14750"/>
</dbReference>
<keyword evidence="6" id="KW-0325">Glycoprotein</keyword>
<dbReference type="OrthoDB" id="2014623at2759"/>
<evidence type="ECO:0000313" key="9">
    <source>
        <dbReference type="EMBL" id="PNR52569.1"/>
    </source>
</evidence>
<name>A9TAQ3_PHYPA</name>
<dbReference type="HOGENOM" id="CLU_420019_0_0_1"/>
<protein>
    <recommendedName>
        <fullName evidence="8">COBRA C-terminal domain-containing protein</fullName>
    </recommendedName>
</protein>
<dbReference type="EnsemblPlants" id="Pp3c6_14750V3.2">
    <property type="protein sequence ID" value="Pp3c6_14750V3.2"/>
    <property type="gene ID" value="Pp3c6_14750"/>
</dbReference>
<dbReference type="OMA" id="TLSTCCV"/>
<dbReference type="Gramene" id="Pp3c6_14750V3.1">
    <property type="protein sequence ID" value="Pp3c6_14750V3.1"/>
    <property type="gene ID" value="Pp3c6_14750"/>
</dbReference>
<keyword evidence="4 7" id="KW-0732">Signal</keyword>
<dbReference type="STRING" id="3218.A9TAQ3"/>
<dbReference type="EMBL" id="ABEU02000006">
    <property type="protein sequence ID" value="PNR52569.1"/>
    <property type="molecule type" value="Genomic_DNA"/>
</dbReference>
<gene>
    <name evidence="10" type="primary">LOC112283861</name>
    <name evidence="9" type="ORF">PHYPA_008943</name>
</gene>
<dbReference type="GO" id="GO:0005886">
    <property type="term" value="C:plasma membrane"/>
    <property type="evidence" value="ECO:0007669"/>
    <property type="project" value="UniProtKB-SubCell"/>
</dbReference>
<dbReference type="InterPro" id="IPR056900">
    <property type="entry name" value="COB_C"/>
</dbReference>
<reference evidence="9 11" key="2">
    <citation type="journal article" date="2018" name="Plant J.">
        <title>The Physcomitrella patens chromosome-scale assembly reveals moss genome structure and evolution.</title>
        <authorList>
            <person name="Lang D."/>
            <person name="Ullrich K.K."/>
            <person name="Murat F."/>
            <person name="Fuchs J."/>
            <person name="Jenkins J."/>
            <person name="Haas F.B."/>
            <person name="Piednoel M."/>
            <person name="Gundlach H."/>
            <person name="Van Bel M."/>
            <person name="Meyberg R."/>
            <person name="Vives C."/>
            <person name="Morata J."/>
            <person name="Symeonidi A."/>
            <person name="Hiss M."/>
            <person name="Muchero W."/>
            <person name="Kamisugi Y."/>
            <person name="Saleh O."/>
            <person name="Blanc G."/>
            <person name="Decker E.L."/>
            <person name="van Gessel N."/>
            <person name="Grimwood J."/>
            <person name="Hayes R.D."/>
            <person name="Graham S.W."/>
            <person name="Gunter L.E."/>
            <person name="McDaniel S.F."/>
            <person name="Hoernstein S.N.W."/>
            <person name="Larsson A."/>
            <person name="Li F.W."/>
            <person name="Perroud P.F."/>
            <person name="Phillips J."/>
            <person name="Ranjan P."/>
            <person name="Rokshar D.S."/>
            <person name="Rothfels C.J."/>
            <person name="Schneider L."/>
            <person name="Shu S."/>
            <person name="Stevenson D.W."/>
            <person name="Thummler F."/>
            <person name="Tillich M."/>
            <person name="Villarreal Aguilar J.C."/>
            <person name="Widiez T."/>
            <person name="Wong G.K."/>
            <person name="Wymore A."/>
            <person name="Zhang Y."/>
            <person name="Zimmer A.D."/>
            <person name="Quatrano R.S."/>
            <person name="Mayer K.F.X."/>
            <person name="Goodstein D."/>
            <person name="Casacuberta J.M."/>
            <person name="Vandepoele K."/>
            <person name="Reski R."/>
            <person name="Cuming A.C."/>
            <person name="Tuskan G.A."/>
            <person name="Maumus F."/>
            <person name="Salse J."/>
            <person name="Schmutz J."/>
            <person name="Rensing S.A."/>
        </authorList>
    </citation>
    <scope>NUCLEOTIDE SEQUENCE [LARGE SCALE GENOMIC DNA]</scope>
    <source>
        <strain evidence="10 11">cv. Gransden 2004</strain>
    </source>
</reference>
<keyword evidence="11" id="KW-1185">Reference proteome</keyword>
<dbReference type="PANTHER" id="PTHR31052:SF3">
    <property type="entry name" value="COBRA-LIKE PROTEIN 7"/>
    <property type="match status" value="1"/>
</dbReference>
<dbReference type="PaxDb" id="3218-PP1S195_50V6.1"/>
<comment type="subcellular location">
    <subcellularLocation>
        <location evidence="1">Cell membrane</location>
    </subcellularLocation>
</comment>
<comment type="similarity">
    <text evidence="2">Belongs to the COBRA family.</text>
</comment>
<evidence type="ECO:0000313" key="10">
    <source>
        <dbReference type="EnsemblPlants" id="Pp3c6_14750V3.1"/>
    </source>
</evidence>
<dbReference type="eggNOG" id="ENOG502QUPM">
    <property type="taxonomic scope" value="Eukaryota"/>
</dbReference>
<dbReference type="GO" id="GO:0010215">
    <property type="term" value="P:cellulose microfibril organization"/>
    <property type="evidence" value="ECO:0007669"/>
    <property type="project" value="InterPro"/>
</dbReference>
<dbReference type="InterPro" id="IPR006918">
    <property type="entry name" value="COBRA_pln"/>
</dbReference>
<evidence type="ECO:0000256" key="2">
    <source>
        <dbReference type="ARBA" id="ARBA00005507"/>
    </source>
</evidence>
<dbReference type="Gramene" id="Pp3c6_14750V3.3">
    <property type="protein sequence ID" value="Pp3c6_14750V3.3"/>
    <property type="gene ID" value="Pp3c6_14750"/>
</dbReference>
<feature type="domain" description="COBRA C-terminal" evidence="8">
    <location>
        <begin position="440"/>
        <end position="646"/>
    </location>
</feature>
<proteinExistence type="inferred from homology"/>
<keyword evidence="3" id="KW-1003">Cell membrane</keyword>
<dbReference type="KEGG" id="ppp:112283861"/>